<accession>A0ABZ2K1R8</accession>
<gene>
    <name evidence="1" type="ORF">LZC95_32340</name>
</gene>
<evidence type="ECO:0000313" key="2">
    <source>
        <dbReference type="Proteomes" id="UP001379533"/>
    </source>
</evidence>
<dbReference type="RefSeq" id="WP_394841753.1">
    <property type="nucleotide sequence ID" value="NZ_CP089982.1"/>
</dbReference>
<evidence type="ECO:0000313" key="1">
    <source>
        <dbReference type="EMBL" id="WXA91132.1"/>
    </source>
</evidence>
<proteinExistence type="predicted"/>
<dbReference type="Proteomes" id="UP001379533">
    <property type="component" value="Chromosome"/>
</dbReference>
<reference evidence="1 2" key="1">
    <citation type="submission" date="2021-12" db="EMBL/GenBank/DDBJ databases">
        <title>Discovery of the Pendulisporaceae a myxobacterial family with distinct sporulation behavior and unique specialized metabolism.</title>
        <authorList>
            <person name="Garcia R."/>
            <person name="Popoff A."/>
            <person name="Bader C.D."/>
            <person name="Loehr J."/>
            <person name="Walesch S."/>
            <person name="Walt C."/>
            <person name="Boldt J."/>
            <person name="Bunk B."/>
            <person name="Haeckl F.J.F.P.J."/>
            <person name="Gunesch A.P."/>
            <person name="Birkelbach J."/>
            <person name="Nuebel U."/>
            <person name="Pietschmann T."/>
            <person name="Bach T."/>
            <person name="Mueller R."/>
        </authorList>
    </citation>
    <scope>NUCLEOTIDE SEQUENCE [LARGE SCALE GENOMIC DNA]</scope>
    <source>
        <strain evidence="1 2">MSr12523</strain>
    </source>
</reference>
<keyword evidence="2" id="KW-1185">Reference proteome</keyword>
<sequence length="166" mass="18235">MTEDSPVHSITLMLPINGGHSLDELAARHDWKYVEDVPRGYYVPRQRFWEANNETSINDVADHHCGARFVIVSAPSESAVAEIRALIETAISVRTESDLLQVLARADSPEDLIGAILTLSGYRLCTGSSNASSADPRYVAVAKRLASHPNRHVRRALLMNKGTFPA</sequence>
<protein>
    <submittedName>
        <fullName evidence="1">Uncharacterized protein</fullName>
    </submittedName>
</protein>
<organism evidence="1 2">
    <name type="scientific">Pendulispora brunnea</name>
    <dbReference type="NCBI Taxonomy" id="2905690"/>
    <lineage>
        <taxon>Bacteria</taxon>
        <taxon>Pseudomonadati</taxon>
        <taxon>Myxococcota</taxon>
        <taxon>Myxococcia</taxon>
        <taxon>Myxococcales</taxon>
        <taxon>Sorangiineae</taxon>
        <taxon>Pendulisporaceae</taxon>
        <taxon>Pendulispora</taxon>
    </lineage>
</organism>
<dbReference type="EMBL" id="CP089982">
    <property type="protein sequence ID" value="WXA91132.1"/>
    <property type="molecule type" value="Genomic_DNA"/>
</dbReference>
<name>A0ABZ2K1R8_9BACT</name>